<reference evidence="1 2" key="1">
    <citation type="submission" date="2014-04" db="EMBL/GenBank/DDBJ databases">
        <authorList>
            <consortium name="DOE Joint Genome Institute"/>
            <person name="Kuo A."/>
            <person name="Martino E."/>
            <person name="Perotto S."/>
            <person name="Kohler A."/>
            <person name="Nagy L.G."/>
            <person name="Floudas D."/>
            <person name="Copeland A."/>
            <person name="Barry K.W."/>
            <person name="Cichocki N."/>
            <person name="Veneault-Fourrey C."/>
            <person name="LaButti K."/>
            <person name="Lindquist E.A."/>
            <person name="Lipzen A."/>
            <person name="Lundell T."/>
            <person name="Morin E."/>
            <person name="Murat C."/>
            <person name="Sun H."/>
            <person name="Tunlid A."/>
            <person name="Henrissat B."/>
            <person name="Grigoriev I.V."/>
            <person name="Hibbett D.S."/>
            <person name="Martin F."/>
            <person name="Nordberg H.P."/>
            <person name="Cantor M.N."/>
            <person name="Hua S.X."/>
        </authorList>
    </citation>
    <scope>NUCLEOTIDE SEQUENCE [LARGE SCALE GENOMIC DNA]</scope>
    <source>
        <strain evidence="1 2">Zn</strain>
    </source>
</reference>
<dbReference type="Gene3D" id="3.30.70.100">
    <property type="match status" value="2"/>
</dbReference>
<evidence type="ECO:0000313" key="1">
    <source>
        <dbReference type="EMBL" id="KIM96538.1"/>
    </source>
</evidence>
<name>A0A0C3CC85_OIDMZ</name>
<dbReference type="AlphaFoldDB" id="A0A0C3CC85"/>
<accession>A0A0C3CC85</accession>
<evidence type="ECO:0000313" key="2">
    <source>
        <dbReference type="Proteomes" id="UP000054321"/>
    </source>
</evidence>
<sequence length="226" mass="25640">MGSTRPTQMIILPIKHDATIEEGESDEGRVWTAALQFLQQQSGFRRLYWGRHLEEPGKTQIHVVKDTLQQHFIFLKSPQWEEFGKILVPLLTSDFNTSTVRHAMISEQTPNAKSLGKGAPVTGTAIYLATDDRAWEAAWTLWSTIVPTVPGCMGVAGGWMVEPVDGHERCYIVWVGWENTQLHEAYHHTKDFKRRGIILWQANKGYREYGHVVFGDHSRSKIGASL</sequence>
<proteinExistence type="predicted"/>
<gene>
    <name evidence="1" type="ORF">OIDMADRAFT_205218</name>
</gene>
<dbReference type="EMBL" id="KN832884">
    <property type="protein sequence ID" value="KIM96538.1"/>
    <property type="molecule type" value="Genomic_DNA"/>
</dbReference>
<keyword evidence="2" id="KW-1185">Reference proteome</keyword>
<dbReference type="Proteomes" id="UP000054321">
    <property type="component" value="Unassembled WGS sequence"/>
</dbReference>
<reference evidence="2" key="2">
    <citation type="submission" date="2015-01" db="EMBL/GenBank/DDBJ databases">
        <title>Evolutionary Origins and Diversification of the Mycorrhizal Mutualists.</title>
        <authorList>
            <consortium name="DOE Joint Genome Institute"/>
            <consortium name="Mycorrhizal Genomics Consortium"/>
            <person name="Kohler A."/>
            <person name="Kuo A."/>
            <person name="Nagy L.G."/>
            <person name="Floudas D."/>
            <person name="Copeland A."/>
            <person name="Barry K.W."/>
            <person name="Cichocki N."/>
            <person name="Veneault-Fourrey C."/>
            <person name="LaButti K."/>
            <person name="Lindquist E.A."/>
            <person name="Lipzen A."/>
            <person name="Lundell T."/>
            <person name="Morin E."/>
            <person name="Murat C."/>
            <person name="Riley R."/>
            <person name="Ohm R."/>
            <person name="Sun H."/>
            <person name="Tunlid A."/>
            <person name="Henrissat B."/>
            <person name="Grigoriev I.V."/>
            <person name="Hibbett D.S."/>
            <person name="Martin F."/>
        </authorList>
    </citation>
    <scope>NUCLEOTIDE SEQUENCE [LARGE SCALE GENOMIC DNA]</scope>
    <source>
        <strain evidence="2">Zn</strain>
    </source>
</reference>
<dbReference type="InParanoid" id="A0A0C3CC85"/>
<dbReference type="HOGENOM" id="CLU_081631_2_1_1"/>
<organism evidence="1 2">
    <name type="scientific">Oidiodendron maius (strain Zn)</name>
    <dbReference type="NCBI Taxonomy" id="913774"/>
    <lineage>
        <taxon>Eukaryota</taxon>
        <taxon>Fungi</taxon>
        <taxon>Dikarya</taxon>
        <taxon>Ascomycota</taxon>
        <taxon>Pezizomycotina</taxon>
        <taxon>Leotiomycetes</taxon>
        <taxon>Leotiomycetes incertae sedis</taxon>
        <taxon>Myxotrichaceae</taxon>
        <taxon>Oidiodendron</taxon>
    </lineage>
</organism>
<dbReference type="OrthoDB" id="3830579at2759"/>
<protein>
    <recommendedName>
        <fullName evidence="3">ABM domain-containing protein</fullName>
    </recommendedName>
</protein>
<evidence type="ECO:0008006" key="3">
    <source>
        <dbReference type="Google" id="ProtNLM"/>
    </source>
</evidence>